<dbReference type="Proteomes" id="UP000053586">
    <property type="component" value="Unassembled WGS sequence"/>
</dbReference>
<dbReference type="EMBL" id="BAET01000002">
    <property type="protein sequence ID" value="GAB54298.1"/>
    <property type="molecule type" value="Genomic_DNA"/>
</dbReference>
<dbReference type="OrthoDB" id="5916747at2"/>
<comment type="caution">
    <text evidence="1">The sequence shown here is derived from an EMBL/GenBank/DDBJ whole genome shotgun (WGS) entry which is preliminary data.</text>
</comment>
<dbReference type="AlphaFoldDB" id="H5T7M1"/>
<keyword evidence="2" id="KW-1185">Reference proteome</keyword>
<reference evidence="1 2" key="2">
    <citation type="journal article" date="2017" name="Antonie Van Leeuwenhoek">
        <title>Rhizobium rhizosphaerae sp. nov., a novel species isolated from rice rhizosphere.</title>
        <authorList>
            <person name="Zhao J.J."/>
            <person name="Zhang J."/>
            <person name="Zhang R.J."/>
            <person name="Zhang C.W."/>
            <person name="Yin H.Q."/>
            <person name="Zhang X.X."/>
        </authorList>
    </citation>
    <scope>NUCLEOTIDE SEQUENCE [LARGE SCALE GENOMIC DNA]</scope>
    <source>
        <strain evidence="1 2">ACAM 611</strain>
    </source>
</reference>
<dbReference type="RefSeq" id="WP_006002389.1">
    <property type="nucleotide sequence ID" value="NZ_BAET01000002.1"/>
</dbReference>
<organism evidence="1 2">
    <name type="scientific">Glaciecola punicea ACAM 611</name>
    <dbReference type="NCBI Taxonomy" id="1121923"/>
    <lineage>
        <taxon>Bacteria</taxon>
        <taxon>Pseudomonadati</taxon>
        <taxon>Pseudomonadota</taxon>
        <taxon>Gammaproteobacteria</taxon>
        <taxon>Alteromonadales</taxon>
        <taxon>Alteromonadaceae</taxon>
        <taxon>Glaciecola</taxon>
    </lineage>
</organism>
<name>H5T7M1_9ALTE</name>
<accession>H5T7M1</accession>
<proteinExistence type="predicted"/>
<reference evidence="1 2" key="1">
    <citation type="journal article" date="2012" name="J. Bacteriol.">
        <title>Genome sequence of proteorhodopsin-containing sea ice bacterium Glaciecola punicea ACAM 611T.</title>
        <authorList>
            <person name="Qin Q.-L."/>
            <person name="Xie B.-B."/>
            <person name="Shu Y.-L."/>
            <person name="Rong J.-C."/>
            <person name="Zhao D.-L."/>
            <person name="Zhang X.-Y."/>
            <person name="Chen X.-L."/>
            <person name="Zhou B.-C."/>
            <person name="Zhanga Y.-Z."/>
        </authorList>
    </citation>
    <scope>NUCLEOTIDE SEQUENCE [LARGE SCALE GENOMIC DNA]</scope>
    <source>
        <strain evidence="1 2">ACAM 611</strain>
    </source>
</reference>
<sequence>MNLGKGIKPLINWLAKRRNNQQITSEQEIKTSIWRDTGQVYYLLNTLKLSYESEYGPVTFESLNVSSLAALLSELNDTQHPHLKQKVTAGQTFAYSVSLCGVTWEESENSTRVKAISEAAMLRSTQSDFVHSQAVFKHESFLEHNDILNAPTSAHSGGVFTYPNISIEQFVDQLAHTNASISHKLRRRINVQPENFKRLFTEQEQSEVNALLQIEANAK</sequence>
<evidence type="ECO:0000313" key="2">
    <source>
        <dbReference type="Proteomes" id="UP000053586"/>
    </source>
</evidence>
<evidence type="ECO:0000313" key="1">
    <source>
        <dbReference type="EMBL" id="GAB54298.1"/>
    </source>
</evidence>
<dbReference type="STRING" id="56804.BAE46_04025"/>
<gene>
    <name evidence="1" type="ORF">GPUN_0144</name>
</gene>
<protein>
    <submittedName>
        <fullName evidence="1">Uncharacterized protein</fullName>
    </submittedName>
</protein>